<evidence type="ECO:0000313" key="12">
    <source>
        <dbReference type="Proteomes" id="UP000242765"/>
    </source>
</evidence>
<evidence type="ECO:0000256" key="3">
    <source>
        <dbReference type="ARBA" id="ARBA00022729"/>
    </source>
</evidence>
<keyword evidence="12" id="KW-1185">Reference proteome</keyword>
<dbReference type="PANTHER" id="PTHR35891">
    <property type="entry name" value="THIOL:DISULFIDE INTERCHANGE PROTEIN DSBA"/>
    <property type="match status" value="1"/>
</dbReference>
<feature type="disulfide bond" description="Redox-active" evidence="8">
    <location>
        <begin position="56"/>
        <end position="59"/>
    </location>
</feature>
<reference evidence="11 12" key="1">
    <citation type="submission" date="2017-04" db="EMBL/GenBank/DDBJ databases">
        <title>High diversity of culturable Acinetobacter species in natural soil and water ecosystems.</title>
        <authorList>
            <person name="Nemec A."/>
            <person name="Radolfova-Krizova L."/>
        </authorList>
    </citation>
    <scope>NUCLEOTIDE SEQUENCE [LARGE SCALE GENOMIC DNA]</scope>
    <source>
        <strain evidence="11 12">ANC 4999</strain>
    </source>
</reference>
<evidence type="ECO:0000256" key="7">
    <source>
        <dbReference type="PIRNR" id="PIRNR001488"/>
    </source>
</evidence>
<dbReference type="InterPro" id="IPR013766">
    <property type="entry name" value="Thioredoxin_domain"/>
</dbReference>
<evidence type="ECO:0000259" key="10">
    <source>
        <dbReference type="PROSITE" id="PS51352"/>
    </source>
</evidence>
<dbReference type="PROSITE" id="PS51352">
    <property type="entry name" value="THIOREDOXIN_2"/>
    <property type="match status" value="1"/>
</dbReference>
<dbReference type="InterPro" id="IPR050824">
    <property type="entry name" value="Thiol_disulfide_DsbA"/>
</dbReference>
<dbReference type="PANTHER" id="PTHR35891:SF2">
    <property type="entry name" value="THIOL:DISULFIDE INTERCHANGE PROTEIN DSBA"/>
    <property type="match status" value="1"/>
</dbReference>
<dbReference type="GO" id="GO:0042597">
    <property type="term" value="C:periplasmic space"/>
    <property type="evidence" value="ECO:0007669"/>
    <property type="project" value="UniProtKB-SubCell"/>
</dbReference>
<dbReference type="Gene3D" id="3.40.30.10">
    <property type="entry name" value="Glutaredoxin"/>
    <property type="match status" value="1"/>
</dbReference>
<feature type="signal peptide" evidence="9">
    <location>
        <begin position="1"/>
        <end position="22"/>
    </location>
</feature>
<comment type="subcellular location">
    <subcellularLocation>
        <location evidence="1 7">Periplasm</location>
    </subcellularLocation>
</comment>
<evidence type="ECO:0000256" key="1">
    <source>
        <dbReference type="ARBA" id="ARBA00004418"/>
    </source>
</evidence>
<proteinExistence type="inferred from homology"/>
<evidence type="ECO:0000256" key="9">
    <source>
        <dbReference type="SAM" id="SignalP"/>
    </source>
</evidence>
<accession>A0A1Y3CDV7</accession>
<dbReference type="InterPro" id="IPR001853">
    <property type="entry name" value="DSBA-like_thioredoxin_dom"/>
</dbReference>
<keyword evidence="6" id="KW-0676">Redox-active center</keyword>
<sequence>MKKFILSSMTAMVMAFSAQAMAADYVAGKDYTIIQNPGKSAVPGKIEVREFFWYGCPHCFKLEPHMQTWLKKIPKDVYFVRTPAAMNKVWEQNARGYYVSEALGVRKYSHIPLFHAVQGGQQIFDQASQAKFFTQYGVPEAKFNSLYNSFAITAKVAESNKLGQQYQLSGVPAVVVNGKYVVQGENEKVTQVVDYLINKERTAK</sequence>
<dbReference type="OrthoDB" id="9784896at2"/>
<dbReference type="Proteomes" id="UP000242765">
    <property type="component" value="Unassembled WGS sequence"/>
</dbReference>
<keyword evidence="3 9" id="KW-0732">Signal</keyword>
<dbReference type="RefSeq" id="WP_086204332.1">
    <property type="nucleotide sequence ID" value="NZ_NEGB01000008.1"/>
</dbReference>
<evidence type="ECO:0000256" key="8">
    <source>
        <dbReference type="PIRSR" id="PIRSR001488-1"/>
    </source>
</evidence>
<protein>
    <recommendedName>
        <fullName evidence="7">Thiol:disulfide interchange protein</fullName>
    </recommendedName>
</protein>
<evidence type="ECO:0000256" key="5">
    <source>
        <dbReference type="ARBA" id="ARBA00023157"/>
    </source>
</evidence>
<dbReference type="Pfam" id="PF01323">
    <property type="entry name" value="DSBA"/>
    <property type="match status" value="1"/>
</dbReference>
<dbReference type="EMBL" id="NEGB01000008">
    <property type="protein sequence ID" value="OTG63814.1"/>
    <property type="molecule type" value="Genomic_DNA"/>
</dbReference>
<dbReference type="GO" id="GO:0016491">
    <property type="term" value="F:oxidoreductase activity"/>
    <property type="evidence" value="ECO:0007669"/>
    <property type="project" value="InterPro"/>
</dbReference>
<keyword evidence="4 7" id="KW-0574">Periplasm</keyword>
<organism evidence="11 12">
    <name type="scientific">Acinetobacter silvestris</name>
    <dbReference type="NCBI Taxonomy" id="1977882"/>
    <lineage>
        <taxon>Bacteria</taxon>
        <taxon>Pseudomonadati</taxon>
        <taxon>Pseudomonadota</taxon>
        <taxon>Gammaproteobacteria</taxon>
        <taxon>Moraxellales</taxon>
        <taxon>Moraxellaceae</taxon>
        <taxon>Acinetobacter</taxon>
    </lineage>
</organism>
<dbReference type="SUPFAM" id="SSF52833">
    <property type="entry name" value="Thioredoxin-like"/>
    <property type="match status" value="1"/>
</dbReference>
<dbReference type="InterPro" id="IPR036249">
    <property type="entry name" value="Thioredoxin-like_sf"/>
</dbReference>
<dbReference type="CDD" id="cd03019">
    <property type="entry name" value="DsbA_DsbA"/>
    <property type="match status" value="1"/>
</dbReference>
<evidence type="ECO:0000256" key="2">
    <source>
        <dbReference type="ARBA" id="ARBA00005791"/>
    </source>
</evidence>
<evidence type="ECO:0000313" key="11">
    <source>
        <dbReference type="EMBL" id="OTG63814.1"/>
    </source>
</evidence>
<evidence type="ECO:0000256" key="4">
    <source>
        <dbReference type="ARBA" id="ARBA00022764"/>
    </source>
</evidence>
<dbReference type="STRING" id="1977882.B9T28_12550"/>
<comment type="similarity">
    <text evidence="2">Belongs to the thioredoxin family. DsbA subfamily.</text>
</comment>
<dbReference type="InterPro" id="IPR023205">
    <property type="entry name" value="DsbA/DsbL"/>
</dbReference>
<name>A0A1Y3CDV7_9GAMM</name>
<dbReference type="AlphaFoldDB" id="A0A1Y3CDV7"/>
<dbReference type="PIRSF" id="PIRSF001488">
    <property type="entry name" value="Tdi_protein"/>
    <property type="match status" value="1"/>
</dbReference>
<gene>
    <name evidence="11" type="ORF">B9T28_12550</name>
</gene>
<evidence type="ECO:0000256" key="6">
    <source>
        <dbReference type="ARBA" id="ARBA00023284"/>
    </source>
</evidence>
<comment type="caution">
    <text evidence="11">The sequence shown here is derived from an EMBL/GenBank/DDBJ whole genome shotgun (WGS) entry which is preliminary data.</text>
</comment>
<feature type="chain" id="PRO_5012033945" description="Thiol:disulfide interchange protein" evidence="9">
    <location>
        <begin position="23"/>
        <end position="204"/>
    </location>
</feature>
<feature type="domain" description="Thioredoxin" evidence="10">
    <location>
        <begin position="12"/>
        <end position="198"/>
    </location>
</feature>
<keyword evidence="5 7" id="KW-1015">Disulfide bond</keyword>